<dbReference type="Gene3D" id="2.170.140.10">
    <property type="entry name" value="Chitin binding domain"/>
    <property type="match status" value="1"/>
</dbReference>
<feature type="non-terminal residue" evidence="2">
    <location>
        <position position="1"/>
    </location>
</feature>
<evidence type="ECO:0000259" key="1">
    <source>
        <dbReference type="PROSITE" id="PS50940"/>
    </source>
</evidence>
<feature type="domain" description="Chitin-binding type-2" evidence="1">
    <location>
        <begin position="15"/>
        <end position="71"/>
    </location>
</feature>
<dbReference type="InterPro" id="IPR002557">
    <property type="entry name" value="Chitin-bd_dom"/>
</dbReference>
<reference evidence="2" key="1">
    <citation type="submission" date="2021-02" db="EMBL/GenBank/DDBJ databases">
        <authorList>
            <person name="Nowell W R."/>
        </authorList>
    </citation>
    <scope>NUCLEOTIDE SEQUENCE</scope>
</reference>
<dbReference type="GO" id="GO:0005576">
    <property type="term" value="C:extracellular region"/>
    <property type="evidence" value="ECO:0007669"/>
    <property type="project" value="InterPro"/>
</dbReference>
<dbReference type="PROSITE" id="PS50940">
    <property type="entry name" value="CHIT_BIND_II"/>
    <property type="match status" value="1"/>
</dbReference>
<evidence type="ECO:0000313" key="2">
    <source>
        <dbReference type="EMBL" id="CAF5203800.1"/>
    </source>
</evidence>
<dbReference type="AlphaFoldDB" id="A0A8S3IQQ1"/>
<dbReference type="SUPFAM" id="SSF57625">
    <property type="entry name" value="Invertebrate chitin-binding proteins"/>
    <property type="match status" value="1"/>
</dbReference>
<sequence>VNCTGKTMPVVQSKTSFCTNRQDGRYPSEKYCNVFHHCIGGTDHIVRCTGELQWDDRRKECGWESSVHCGAPKKMLPHENKFNSTFCTGKTDG</sequence>
<dbReference type="SMART" id="SM00494">
    <property type="entry name" value="ChtBD2"/>
    <property type="match status" value="1"/>
</dbReference>
<evidence type="ECO:0000313" key="3">
    <source>
        <dbReference type="Proteomes" id="UP000676336"/>
    </source>
</evidence>
<dbReference type="Pfam" id="PF01607">
    <property type="entry name" value="CBM_14"/>
    <property type="match status" value="1"/>
</dbReference>
<dbReference type="Proteomes" id="UP000676336">
    <property type="component" value="Unassembled WGS sequence"/>
</dbReference>
<organism evidence="2 3">
    <name type="scientific">Rotaria magnacalcarata</name>
    <dbReference type="NCBI Taxonomy" id="392030"/>
    <lineage>
        <taxon>Eukaryota</taxon>
        <taxon>Metazoa</taxon>
        <taxon>Spiralia</taxon>
        <taxon>Gnathifera</taxon>
        <taxon>Rotifera</taxon>
        <taxon>Eurotatoria</taxon>
        <taxon>Bdelloidea</taxon>
        <taxon>Philodinida</taxon>
        <taxon>Philodinidae</taxon>
        <taxon>Rotaria</taxon>
    </lineage>
</organism>
<dbReference type="InterPro" id="IPR036508">
    <property type="entry name" value="Chitin-bd_dom_sf"/>
</dbReference>
<accession>A0A8S3IQQ1</accession>
<proteinExistence type="predicted"/>
<dbReference type="GO" id="GO:0008061">
    <property type="term" value="F:chitin binding"/>
    <property type="evidence" value="ECO:0007669"/>
    <property type="project" value="InterPro"/>
</dbReference>
<protein>
    <recommendedName>
        <fullName evidence="1">Chitin-binding type-2 domain-containing protein</fullName>
    </recommendedName>
</protein>
<name>A0A8S3IQQ1_9BILA</name>
<gene>
    <name evidence="2" type="ORF">SMN809_LOCUS76286</name>
</gene>
<dbReference type="EMBL" id="CAJOBI010334478">
    <property type="protein sequence ID" value="CAF5203800.1"/>
    <property type="molecule type" value="Genomic_DNA"/>
</dbReference>
<comment type="caution">
    <text evidence="2">The sequence shown here is derived from an EMBL/GenBank/DDBJ whole genome shotgun (WGS) entry which is preliminary data.</text>
</comment>